<protein>
    <recommendedName>
        <fullName evidence="6 11">Glycylpeptide N-tetradecanoyltransferase</fullName>
        <ecNumber evidence="5 11">2.3.1.97</ecNumber>
    </recommendedName>
</protein>
<reference evidence="17" key="1">
    <citation type="journal article" date="2013" name="New Phytol.">
        <title>Comparative genomic and transcriptomic analyses reveal the hemibiotrophic stage shift of Colletotrichum fungi.</title>
        <authorList>
            <person name="Gan P."/>
            <person name="Ikeda K."/>
            <person name="Irieda H."/>
            <person name="Narusaka M."/>
            <person name="O'Connell R.J."/>
            <person name="Narusaka Y."/>
            <person name="Takano Y."/>
            <person name="Kubo Y."/>
            <person name="Shirasu K."/>
        </authorList>
    </citation>
    <scope>NUCLEOTIDE SEQUENCE [LARGE SCALE GENOMIC DNA]</scope>
    <source>
        <strain evidence="17">104-T / ATCC 96160 / CBS 514.97 / LARS 414 / MAFF 240422</strain>
    </source>
</reference>
<dbReference type="SUPFAM" id="SSF55729">
    <property type="entry name" value="Acyl-CoA N-acyltransferases (Nat)"/>
    <property type="match status" value="2"/>
</dbReference>
<dbReference type="FunFam" id="3.40.630.30:FF:000042">
    <property type="entry name" value="Glycylpeptide N-tetradecanoyltransferase"/>
    <property type="match status" value="1"/>
</dbReference>
<feature type="compositionally biased region" description="Basic and acidic residues" evidence="13">
    <location>
        <begin position="365"/>
        <end position="375"/>
    </location>
</feature>
<evidence type="ECO:0000313" key="17">
    <source>
        <dbReference type="Proteomes" id="UP000014480"/>
    </source>
</evidence>
<dbReference type="Pfam" id="PF02799">
    <property type="entry name" value="NMT_C"/>
    <property type="match status" value="1"/>
</dbReference>
<feature type="domain" description="Glycylpeptide N-tetradecanoyltransferase C-terminal" evidence="15">
    <location>
        <begin position="688"/>
        <end position="903"/>
    </location>
</feature>
<dbReference type="InterPro" id="IPR016181">
    <property type="entry name" value="Acyl_CoA_acyltransferase"/>
</dbReference>
<dbReference type="OrthoDB" id="60315at2759"/>
<feature type="compositionally biased region" description="Basic and acidic residues" evidence="13">
    <location>
        <begin position="36"/>
        <end position="45"/>
    </location>
</feature>
<comment type="catalytic activity">
    <reaction evidence="10 11">
        <text>N-terminal glycyl-[protein] + tetradecanoyl-CoA = N-tetradecanoylglycyl-[protein] + CoA + H(+)</text>
        <dbReference type="Rhea" id="RHEA:15521"/>
        <dbReference type="Rhea" id="RHEA-COMP:12666"/>
        <dbReference type="Rhea" id="RHEA-COMP:12667"/>
        <dbReference type="ChEBI" id="CHEBI:15378"/>
        <dbReference type="ChEBI" id="CHEBI:57287"/>
        <dbReference type="ChEBI" id="CHEBI:57385"/>
        <dbReference type="ChEBI" id="CHEBI:64723"/>
        <dbReference type="ChEBI" id="CHEBI:133050"/>
        <dbReference type="EC" id="2.3.1.97"/>
    </reaction>
</comment>
<evidence type="ECO:0000256" key="2">
    <source>
        <dbReference type="ARBA" id="ARBA00004496"/>
    </source>
</evidence>
<keyword evidence="7" id="KW-0963">Cytoplasm</keyword>
<evidence type="ECO:0000259" key="15">
    <source>
        <dbReference type="Pfam" id="PF02799"/>
    </source>
</evidence>
<comment type="similarity">
    <text evidence="3 12">Belongs to the NMT family.</text>
</comment>
<dbReference type="FunFam" id="3.40.630.30:FF:000056">
    <property type="entry name" value="Glycylpeptide N-tetradecanoyltransferase"/>
    <property type="match status" value="1"/>
</dbReference>
<dbReference type="InterPro" id="IPR000903">
    <property type="entry name" value="NMT"/>
</dbReference>
<dbReference type="EC" id="2.3.1.97" evidence="5 11"/>
<evidence type="ECO:0000313" key="16">
    <source>
        <dbReference type="EMBL" id="TDZ17837.1"/>
    </source>
</evidence>
<feature type="region of interest" description="Disordered" evidence="13">
    <location>
        <begin position="29"/>
        <end position="55"/>
    </location>
</feature>
<organism evidence="16 17">
    <name type="scientific">Colletotrichum orbiculare (strain 104-T / ATCC 96160 / CBS 514.97 / LARS 414 / MAFF 240422)</name>
    <name type="common">Cucumber anthracnose fungus</name>
    <name type="synonym">Colletotrichum lagenarium</name>
    <dbReference type="NCBI Taxonomy" id="1213857"/>
    <lineage>
        <taxon>Eukaryota</taxon>
        <taxon>Fungi</taxon>
        <taxon>Dikarya</taxon>
        <taxon>Ascomycota</taxon>
        <taxon>Pezizomycotina</taxon>
        <taxon>Sordariomycetes</taxon>
        <taxon>Hypocreomycetidae</taxon>
        <taxon>Glomerellales</taxon>
        <taxon>Glomerellaceae</taxon>
        <taxon>Colletotrichum</taxon>
        <taxon>Colletotrichum orbiculare species complex</taxon>
    </lineage>
</organism>
<dbReference type="InterPro" id="IPR022677">
    <property type="entry name" value="NMT_C"/>
</dbReference>
<dbReference type="Proteomes" id="UP000014480">
    <property type="component" value="Unassembled WGS sequence"/>
</dbReference>
<evidence type="ECO:0000256" key="12">
    <source>
        <dbReference type="RuleBase" id="RU004178"/>
    </source>
</evidence>
<comment type="caution">
    <text evidence="16">The sequence shown here is derived from an EMBL/GenBank/DDBJ whole genome shotgun (WGS) entry which is preliminary data.</text>
</comment>
<dbReference type="Pfam" id="PF01233">
    <property type="entry name" value="NMT"/>
    <property type="match status" value="1"/>
</dbReference>
<comment type="subunit">
    <text evidence="4">Monomer.</text>
</comment>
<evidence type="ECO:0000256" key="8">
    <source>
        <dbReference type="ARBA" id="ARBA00022679"/>
    </source>
</evidence>
<gene>
    <name evidence="16" type="primary">NMT1</name>
    <name evidence="16" type="ORF">Cob_v009218</name>
</gene>
<sequence>MEVTLSSDEGILRHIPYYVRRLRMAHPHFSTDDSDENNRSDHVSEENPESSRTNGEEYEWGHLDDFYRVVDVFPQLKSFAIRHYSRTDRIHSIVHDHIGNDEIARLVRTASCANELYMQGFAIDCKPDIDLKWSCDHVTILILREVWFKEKLVLDFLKSFPNLTKVVFIEVQERGHRPSLAKLAPRQLLEALKQNAASIESLCLTCNNNSGLPCSPAEAFDTFNEFVKLKELWIETWAFETALDKEPPPGMDKNTVISSLPPSLERLHLRGSVANIEGSLSWLAEKCKPDMLPQLKEIAFEAPDVNTKSIQQVFTVGGVEKVSSNVDREPIMCATPKPDQIRMPAEESKPLDPAVKQAEDAVAEAGDRSKGKALEVESEDEDDDAPEEANDAAGEASGAAKKKKKKSKRKKVKEALTGKPSDPEADLKKAIGGLTPQQLTELLSLNPALANELGGTSGDKSAEETAAALQKLNLQDIMTGLASAGKNAKDMASYKFWATQPVPKFGDQEQKVEDGPIRIQKLEEVPKEPAPLLTGFEWVTMNLEDEGEMKEVYELLNGHYVEDDEAMFRFNYSPSMLQWALMAPGWRKEWHVGIRASQSRKLVAFISAIPVNLRVRKNVVTCSEVNFMVVHKKLRGKRLAPVLIKEITRRSNLREIWQGLYTGGVVLPKPVSTCRYFHRALNWQKLYEVGFSPLPANSKPQYQIRKYQLPDNTSTKGLRELQEKDIGQALQLLTKYLARFDMAPEFSEEEFKHWFLHDKNAPGEQVIWTYVVETNGKITDFFSFYCLESTVINSSKHQVIRAAYLWYYASDVGLSTPLDKPALKTRLNSLIGDALILGKKGRFDVFNGLSLLDNGLFLEQQKFGPGDGQLHYYLFNYRAAPIAGGVDRRNKLDEDNLSGIGLVML</sequence>
<dbReference type="PROSITE" id="PS00976">
    <property type="entry name" value="NMT_2"/>
    <property type="match status" value="1"/>
</dbReference>
<dbReference type="InterPro" id="IPR022678">
    <property type="entry name" value="NMT_CS"/>
</dbReference>
<feature type="compositionally biased region" description="Basic and acidic residues" evidence="13">
    <location>
        <begin position="413"/>
        <end position="428"/>
    </location>
</feature>
<accession>A0A484FLM4</accession>
<feature type="region of interest" description="Disordered" evidence="13">
    <location>
        <begin position="330"/>
        <end position="428"/>
    </location>
</feature>
<dbReference type="STRING" id="1213857.A0A484FLM4"/>
<evidence type="ECO:0000256" key="7">
    <source>
        <dbReference type="ARBA" id="ARBA00022490"/>
    </source>
</evidence>
<evidence type="ECO:0000259" key="14">
    <source>
        <dbReference type="Pfam" id="PF01233"/>
    </source>
</evidence>
<dbReference type="Gene3D" id="3.40.630.30">
    <property type="match status" value="2"/>
</dbReference>
<evidence type="ECO:0000256" key="9">
    <source>
        <dbReference type="ARBA" id="ARBA00023315"/>
    </source>
</evidence>
<dbReference type="GO" id="GO:0004379">
    <property type="term" value="F:glycylpeptide N-tetradecanoyltransferase activity"/>
    <property type="evidence" value="ECO:0007669"/>
    <property type="project" value="UniProtKB-EC"/>
</dbReference>
<comment type="function">
    <text evidence="1 11">Adds a myristoyl group to the N-terminal glycine residue of certain cellular proteins.</text>
</comment>
<evidence type="ECO:0000256" key="5">
    <source>
        <dbReference type="ARBA" id="ARBA00012923"/>
    </source>
</evidence>
<evidence type="ECO:0000256" key="11">
    <source>
        <dbReference type="RuleBase" id="RU000586"/>
    </source>
</evidence>
<keyword evidence="17" id="KW-1185">Reference proteome</keyword>
<feature type="compositionally biased region" description="Acidic residues" evidence="13">
    <location>
        <begin position="376"/>
        <end position="390"/>
    </location>
</feature>
<feature type="domain" description="Glycylpeptide N-tetradecanoyltransferase N-terminal" evidence="14">
    <location>
        <begin position="520"/>
        <end position="674"/>
    </location>
</feature>
<keyword evidence="9 11" id="KW-0012">Acyltransferase</keyword>
<dbReference type="PANTHER" id="PTHR11377">
    <property type="entry name" value="N-MYRISTOYL TRANSFERASE"/>
    <property type="match status" value="1"/>
</dbReference>
<evidence type="ECO:0000256" key="6">
    <source>
        <dbReference type="ARBA" id="ARBA00022240"/>
    </source>
</evidence>
<feature type="compositionally biased region" description="Basic residues" evidence="13">
    <location>
        <begin position="400"/>
        <end position="412"/>
    </location>
</feature>
<evidence type="ECO:0000256" key="1">
    <source>
        <dbReference type="ARBA" id="ARBA00003900"/>
    </source>
</evidence>
<evidence type="ECO:0000256" key="13">
    <source>
        <dbReference type="SAM" id="MobiDB-lite"/>
    </source>
</evidence>
<evidence type="ECO:0000256" key="10">
    <source>
        <dbReference type="ARBA" id="ARBA00048276"/>
    </source>
</evidence>
<evidence type="ECO:0000256" key="3">
    <source>
        <dbReference type="ARBA" id="ARBA00009469"/>
    </source>
</evidence>
<dbReference type="EMBL" id="AMCV02000026">
    <property type="protein sequence ID" value="TDZ17837.1"/>
    <property type="molecule type" value="Genomic_DNA"/>
</dbReference>
<keyword evidence="8 11" id="KW-0808">Transferase</keyword>
<comment type="subcellular location">
    <subcellularLocation>
        <location evidence="2">Cytoplasm</location>
    </subcellularLocation>
</comment>
<evidence type="ECO:0000256" key="4">
    <source>
        <dbReference type="ARBA" id="ARBA00011245"/>
    </source>
</evidence>
<dbReference type="InterPro" id="IPR022676">
    <property type="entry name" value="NMT_N"/>
</dbReference>
<dbReference type="GO" id="GO:0005737">
    <property type="term" value="C:cytoplasm"/>
    <property type="evidence" value="ECO:0007669"/>
    <property type="project" value="UniProtKB-SubCell"/>
</dbReference>
<name>A0A484FLM4_COLOR</name>
<proteinExistence type="inferred from homology"/>
<dbReference type="AlphaFoldDB" id="A0A484FLM4"/>
<dbReference type="PANTHER" id="PTHR11377:SF5">
    <property type="entry name" value="GLYCYLPEPTIDE N-TETRADECANOYLTRANSFERASE"/>
    <property type="match status" value="1"/>
</dbReference>
<reference evidence="17" key="2">
    <citation type="journal article" date="2019" name="Mol. Plant Microbe Interact.">
        <title>Genome sequence resources for four phytopathogenic fungi from the Colletotrichum orbiculare species complex.</title>
        <authorList>
            <person name="Gan P."/>
            <person name="Tsushima A."/>
            <person name="Narusaka M."/>
            <person name="Narusaka Y."/>
            <person name="Takano Y."/>
            <person name="Kubo Y."/>
            <person name="Shirasu K."/>
        </authorList>
    </citation>
    <scope>GENOME REANNOTATION</scope>
    <source>
        <strain evidence="17">104-T / ATCC 96160 / CBS 514.97 / LARS 414 / MAFF 240422</strain>
    </source>
</reference>